<keyword evidence="1" id="KW-1133">Transmembrane helix</keyword>
<dbReference type="RefSeq" id="WP_139447011.1">
    <property type="nucleotide sequence ID" value="NZ_VDMB01000004.1"/>
</dbReference>
<feature type="transmembrane region" description="Helical" evidence="1">
    <location>
        <begin position="60"/>
        <end position="78"/>
    </location>
</feature>
<dbReference type="Pfam" id="PF11992">
    <property type="entry name" value="TgpA_N"/>
    <property type="match status" value="1"/>
</dbReference>
<feature type="transmembrane region" description="Helical" evidence="1">
    <location>
        <begin position="106"/>
        <end position="123"/>
    </location>
</feature>
<keyword evidence="1" id="KW-0812">Transmembrane</keyword>
<dbReference type="Proteomes" id="UP000321899">
    <property type="component" value="Unassembled WGS sequence"/>
</dbReference>
<evidence type="ECO:0000313" key="3">
    <source>
        <dbReference type="EMBL" id="TYT75477.1"/>
    </source>
</evidence>
<keyword evidence="1" id="KW-0472">Membrane</keyword>
<dbReference type="InterPro" id="IPR002931">
    <property type="entry name" value="Transglutaminase-like"/>
</dbReference>
<dbReference type="OrthoDB" id="9804872at2"/>
<dbReference type="InterPro" id="IPR052901">
    <property type="entry name" value="Bact_TGase-like"/>
</dbReference>
<sequence>MPLSLNDKKRLLLPLIFILALSAGPQFLHQPLWLTAVVCLAWLMRLAMAEGFLPLPGKKTLVTFTWIFFIIIIVQSAGTFAQDAGSRLLLIMAALKTFELHQRRDAIALVFIAHLLVLSSLFFSESLAMALYMALALICNHAVLALIHHGKEPIKKMLLQAATLFLLAAPLAIILFVSFPRLSSPLWGIRTPSPSGITGFSDKLQPGSVADLAKSNEPAFRVQFEGPIPSSENRYFRGIVFRNARSGSWLPDREVSPLPTLEEMPKTWMRYSIILEPHQHKWLFALDWPVTHETGSMSLVQGGLIRSKDKVQRRMGYTLESSKENFHLDTPDADDLYLPFDENPKAQALGRKIYEENPEEGKRLEALIAWIQNQPFRYTLNPGLLPSKNSMDAFLFETQQGYCEHFAMGFAILARAAGLPGRIIGGYQGGEINPIGPYLMVKQSDAHAWTEIYLENHGWQRIDPTALIAPVRLDEGGMAASLSEEDRMSIGRSSDSTWFERRIRPLGLFWDSATHLWHRQVLAYTHTRQQEFFSSLWSRIQSAGAFYILGMALASGLLMFWLTKYGMIWLKKRTKKDKVLLAWDILCKKMEKAGIPRAAYEGPMDYAKRIKEIRPDLASAVQPHIKNYVRLRYGSKDPDPEIIQSFLKEVRRFRVSSMQ</sequence>
<gene>
    <name evidence="3" type="ORF">FIM25_05205</name>
</gene>
<dbReference type="SMART" id="SM00460">
    <property type="entry name" value="TGc"/>
    <property type="match status" value="1"/>
</dbReference>
<keyword evidence="4" id="KW-1185">Reference proteome</keyword>
<reference evidence="3 4" key="1">
    <citation type="submission" date="2019-06" db="EMBL/GenBank/DDBJ databases">
        <title>Desulfobotulus mexicanus sp. nov., a novel sulfate-reducing bacterium isolated from the sediment of an alkaline crater lake in Mexico.</title>
        <authorList>
            <person name="Hirschler-Rea A."/>
        </authorList>
    </citation>
    <scope>NUCLEOTIDE SEQUENCE [LARGE SCALE GENOMIC DNA]</scope>
    <source>
        <strain evidence="3 4">PAR22N</strain>
    </source>
</reference>
<feature type="transmembrane region" description="Helical" evidence="1">
    <location>
        <begin position="129"/>
        <end position="147"/>
    </location>
</feature>
<name>A0A5Q4VGJ2_9BACT</name>
<evidence type="ECO:0000259" key="2">
    <source>
        <dbReference type="SMART" id="SM00460"/>
    </source>
</evidence>
<organism evidence="3 4">
    <name type="scientific">Desulfobotulus mexicanus</name>
    <dbReference type="NCBI Taxonomy" id="2586642"/>
    <lineage>
        <taxon>Bacteria</taxon>
        <taxon>Pseudomonadati</taxon>
        <taxon>Thermodesulfobacteriota</taxon>
        <taxon>Desulfobacteria</taxon>
        <taxon>Desulfobacterales</taxon>
        <taxon>Desulfobacteraceae</taxon>
        <taxon>Desulfobotulus</taxon>
    </lineage>
</organism>
<dbReference type="InterPro" id="IPR025403">
    <property type="entry name" value="TgpA-like_C"/>
</dbReference>
<dbReference type="Pfam" id="PF01841">
    <property type="entry name" value="Transglut_core"/>
    <property type="match status" value="1"/>
</dbReference>
<dbReference type="PANTHER" id="PTHR42736">
    <property type="entry name" value="PROTEIN-GLUTAMINE GAMMA-GLUTAMYLTRANSFERASE"/>
    <property type="match status" value="1"/>
</dbReference>
<comment type="caution">
    <text evidence="3">The sequence shown here is derived from an EMBL/GenBank/DDBJ whole genome shotgun (WGS) entry which is preliminary data.</text>
</comment>
<dbReference type="Pfam" id="PF13559">
    <property type="entry name" value="DUF4129"/>
    <property type="match status" value="1"/>
</dbReference>
<feature type="domain" description="Transglutaminase-like" evidence="2">
    <location>
        <begin position="395"/>
        <end position="466"/>
    </location>
</feature>
<dbReference type="PANTHER" id="PTHR42736:SF1">
    <property type="entry name" value="PROTEIN-GLUTAMINE GAMMA-GLUTAMYLTRANSFERASE"/>
    <property type="match status" value="1"/>
</dbReference>
<dbReference type="InterPro" id="IPR021878">
    <property type="entry name" value="TgpA_N"/>
</dbReference>
<dbReference type="SUPFAM" id="SSF54001">
    <property type="entry name" value="Cysteine proteinases"/>
    <property type="match status" value="1"/>
</dbReference>
<dbReference type="Gene3D" id="3.10.620.30">
    <property type="match status" value="1"/>
</dbReference>
<evidence type="ECO:0000256" key="1">
    <source>
        <dbReference type="SAM" id="Phobius"/>
    </source>
</evidence>
<feature type="transmembrane region" description="Helical" evidence="1">
    <location>
        <begin position="544"/>
        <end position="563"/>
    </location>
</feature>
<protein>
    <submittedName>
        <fullName evidence="3">DUF3488 domain-containing protein</fullName>
    </submittedName>
</protein>
<evidence type="ECO:0000313" key="4">
    <source>
        <dbReference type="Proteomes" id="UP000321899"/>
    </source>
</evidence>
<dbReference type="InterPro" id="IPR038765">
    <property type="entry name" value="Papain-like_cys_pep_sf"/>
</dbReference>
<accession>A0A5Q4VGJ2</accession>
<feature type="transmembrane region" description="Helical" evidence="1">
    <location>
        <begin position="159"/>
        <end position="179"/>
    </location>
</feature>
<dbReference type="EMBL" id="VDMB01000004">
    <property type="protein sequence ID" value="TYT75477.1"/>
    <property type="molecule type" value="Genomic_DNA"/>
</dbReference>
<dbReference type="AlphaFoldDB" id="A0A5Q4VGJ2"/>
<proteinExistence type="predicted"/>